<feature type="compositionally biased region" description="Basic residues" evidence="1">
    <location>
        <begin position="1"/>
        <end position="12"/>
    </location>
</feature>
<feature type="region of interest" description="Disordered" evidence="1">
    <location>
        <begin position="1"/>
        <end position="110"/>
    </location>
</feature>
<gene>
    <name evidence="3" type="ORF">D9V29_02045</name>
</gene>
<feature type="transmembrane region" description="Helical" evidence="2">
    <location>
        <begin position="125"/>
        <end position="142"/>
    </location>
</feature>
<feature type="transmembrane region" description="Helical" evidence="2">
    <location>
        <begin position="148"/>
        <end position="167"/>
    </location>
</feature>
<keyword evidence="2" id="KW-1133">Transmembrane helix</keyword>
<evidence type="ECO:0000256" key="1">
    <source>
        <dbReference type="SAM" id="MobiDB-lite"/>
    </source>
</evidence>
<dbReference type="Pfam" id="PF04854">
    <property type="entry name" value="DUF624"/>
    <property type="match status" value="1"/>
</dbReference>
<feature type="transmembrane region" description="Helical" evidence="2">
    <location>
        <begin position="259"/>
        <end position="278"/>
    </location>
</feature>
<evidence type="ECO:0000256" key="2">
    <source>
        <dbReference type="SAM" id="Phobius"/>
    </source>
</evidence>
<organism evidence="3 4">
    <name type="scientific">Mycetocola manganoxydans</name>
    <dbReference type="NCBI Taxonomy" id="699879"/>
    <lineage>
        <taxon>Bacteria</taxon>
        <taxon>Bacillati</taxon>
        <taxon>Actinomycetota</taxon>
        <taxon>Actinomycetes</taxon>
        <taxon>Micrococcales</taxon>
        <taxon>Microbacteriaceae</taxon>
        <taxon>Mycetocola</taxon>
    </lineage>
</organism>
<proteinExistence type="predicted"/>
<feature type="transmembrane region" description="Helical" evidence="2">
    <location>
        <begin position="224"/>
        <end position="247"/>
    </location>
</feature>
<feature type="transmembrane region" description="Helical" evidence="2">
    <location>
        <begin position="284"/>
        <end position="310"/>
    </location>
</feature>
<comment type="caution">
    <text evidence="3">The sequence shown here is derived from an EMBL/GenBank/DDBJ whole genome shotgun (WGS) entry which is preliminary data.</text>
</comment>
<dbReference type="InterPro" id="IPR006938">
    <property type="entry name" value="DUF624"/>
</dbReference>
<dbReference type="AlphaFoldDB" id="A0A3L7A0G5"/>
<feature type="compositionally biased region" description="Low complexity" evidence="1">
    <location>
        <begin position="60"/>
        <end position="74"/>
    </location>
</feature>
<evidence type="ECO:0000313" key="3">
    <source>
        <dbReference type="EMBL" id="RLP73488.1"/>
    </source>
</evidence>
<name>A0A3L7A0G5_9MICO</name>
<accession>A0A3L7A0G5</accession>
<feature type="transmembrane region" description="Helical" evidence="2">
    <location>
        <begin position="188"/>
        <end position="212"/>
    </location>
</feature>
<keyword evidence="2" id="KW-0812">Transmembrane</keyword>
<reference evidence="3 4" key="1">
    <citation type="submission" date="2018-10" db="EMBL/GenBank/DDBJ databases">
        <authorList>
            <person name="Li J."/>
        </authorList>
    </citation>
    <scope>NUCLEOTIDE SEQUENCE [LARGE SCALE GENOMIC DNA]</scope>
    <source>
        <strain evidence="3 4">CCTCC AB209002</strain>
    </source>
</reference>
<evidence type="ECO:0000313" key="4">
    <source>
        <dbReference type="Proteomes" id="UP000270299"/>
    </source>
</evidence>
<keyword evidence="4" id="KW-1185">Reference proteome</keyword>
<dbReference type="Proteomes" id="UP000270299">
    <property type="component" value="Unassembled WGS sequence"/>
</dbReference>
<dbReference type="EMBL" id="RCUV01000002">
    <property type="protein sequence ID" value="RLP73488.1"/>
    <property type="molecule type" value="Genomic_DNA"/>
</dbReference>
<keyword evidence="2" id="KW-0472">Membrane</keyword>
<sequence length="354" mass="36985">MPAGRSSRRNRSRGASSSRFPDPSLSTASGACCASTRHRRTSSTPSHFRCRSQRARTSWSRASPSGSGSRSARPNSMPSCSPRGTGPQGVQGSRLPDSTPMVSPGREPPAAMSDAGIGWAGRVMAWLRFALALVVLNLLFIAGTLAGLIVFGLFPAAVATSIVAARLRAGVPPDSIVRDFVIAYRSQFRHLAVVSIPFTLATLLIAVDLVAFQTLAASGDPLAAVLFAVFLTSTLLTALAAFAAVSICSRYRASARATWRYAIVLPLVSPGMSVSLIVSLGVLAYALMAFGVLVPLVGASVPLFVAGWIIDTRLARLAPAGRPEIGATVADNPVHPAARVVSSPLHHQREGIPA</sequence>
<protein>
    <submittedName>
        <fullName evidence="3">DUF624 domain-containing protein</fullName>
    </submittedName>
</protein>